<organism evidence="3 4">
    <name type="scientific">Thioploca ingrica</name>
    <dbReference type="NCBI Taxonomy" id="40754"/>
    <lineage>
        <taxon>Bacteria</taxon>
        <taxon>Pseudomonadati</taxon>
        <taxon>Pseudomonadota</taxon>
        <taxon>Gammaproteobacteria</taxon>
        <taxon>Thiotrichales</taxon>
        <taxon>Thiotrichaceae</taxon>
        <taxon>Thioploca</taxon>
    </lineage>
</organism>
<dbReference type="PANTHER" id="PTHR43215">
    <property type="entry name" value="RADIAL SPOKE HEAD 1 HOMOLOG"/>
    <property type="match status" value="1"/>
</dbReference>
<evidence type="ECO:0000256" key="1">
    <source>
        <dbReference type="ARBA" id="ARBA00022737"/>
    </source>
</evidence>
<dbReference type="SUPFAM" id="SSF82185">
    <property type="entry name" value="Histone H3 K4-specific methyltransferase SET7/9 N-terminal domain"/>
    <property type="match status" value="2"/>
</dbReference>
<dbReference type="SMART" id="SM00698">
    <property type="entry name" value="MORN"/>
    <property type="match status" value="3"/>
</dbReference>
<evidence type="ECO:0000313" key="3">
    <source>
        <dbReference type="EMBL" id="BAP55620.1"/>
    </source>
</evidence>
<dbReference type="EMBL" id="AP014633">
    <property type="protein sequence ID" value="BAP55620.1"/>
    <property type="molecule type" value="Genomic_DNA"/>
</dbReference>
<dbReference type="Pfam" id="PF02493">
    <property type="entry name" value="MORN"/>
    <property type="match status" value="4"/>
</dbReference>
<evidence type="ECO:0000313" key="4">
    <source>
        <dbReference type="Proteomes" id="UP000031623"/>
    </source>
</evidence>
<name>A0A090AKP3_9GAMM</name>
<dbReference type="Proteomes" id="UP000031623">
    <property type="component" value="Chromosome"/>
</dbReference>
<keyword evidence="2" id="KW-0812">Transmembrane</keyword>
<protein>
    <submittedName>
        <fullName evidence="3">MORN repeat protein</fullName>
    </submittedName>
</protein>
<keyword evidence="4" id="KW-1185">Reference proteome</keyword>
<gene>
    <name evidence="3" type="ORF">THII_1323</name>
</gene>
<dbReference type="InterPro" id="IPR003409">
    <property type="entry name" value="MORN"/>
</dbReference>
<dbReference type="Gene3D" id="2.20.110.10">
    <property type="entry name" value="Histone H3 K4-specific methyltransferase SET7/9 N-terminal domain"/>
    <property type="match status" value="2"/>
</dbReference>
<keyword evidence="2" id="KW-0472">Membrane</keyword>
<dbReference type="PROSITE" id="PS51257">
    <property type="entry name" value="PROKAR_LIPOPROTEIN"/>
    <property type="match status" value="1"/>
</dbReference>
<dbReference type="AlphaFoldDB" id="A0A090AKP3"/>
<accession>A0A090AKP3</accession>
<dbReference type="KEGG" id="tig:THII_1323"/>
<keyword evidence="2" id="KW-1133">Transmembrane helix</keyword>
<dbReference type="STRING" id="40754.THII_1323"/>
<reference evidence="3 4" key="1">
    <citation type="journal article" date="2014" name="ISME J.">
        <title>Ecophysiology of Thioploca ingrica as revealed by the complete genome sequence supplemented with proteomic evidence.</title>
        <authorList>
            <person name="Kojima H."/>
            <person name="Ogura Y."/>
            <person name="Yamamoto N."/>
            <person name="Togashi T."/>
            <person name="Mori H."/>
            <person name="Watanabe T."/>
            <person name="Nemoto F."/>
            <person name="Kurokawa K."/>
            <person name="Hayashi T."/>
            <person name="Fukui M."/>
        </authorList>
    </citation>
    <scope>NUCLEOTIDE SEQUENCE [LARGE SCALE GENOMIC DNA]</scope>
</reference>
<dbReference type="HOGENOM" id="CLU_1401891_0_0_6"/>
<feature type="transmembrane region" description="Helical" evidence="2">
    <location>
        <begin position="7"/>
        <end position="27"/>
    </location>
</feature>
<proteinExistence type="predicted"/>
<dbReference type="GO" id="GO:0005829">
    <property type="term" value="C:cytosol"/>
    <property type="evidence" value="ECO:0007669"/>
    <property type="project" value="TreeGrafter"/>
</dbReference>
<dbReference type="OrthoDB" id="2065331at2"/>
<evidence type="ECO:0000256" key="2">
    <source>
        <dbReference type="SAM" id="Phobius"/>
    </source>
</evidence>
<keyword evidence="1" id="KW-0677">Repeat</keyword>
<dbReference type="PANTHER" id="PTHR43215:SF14">
    <property type="entry name" value="RADIAL SPOKE HEAD 1 HOMOLOG"/>
    <property type="match status" value="1"/>
</dbReference>
<sequence length="194" mass="21067">MILKNNLVYRLGIIITILWVVSCTTIPTTPQQTCSVADPKLQGHYQGDCQNGKAHGSGLAIGKDKYEGEFVQGLPQGKGTYTWADGERFVGSFDKGIPQIPHSGCYVADLRLRGRYQGACQNGKAQGRGKATGIDTYEGEFSNGLAHGQGTYIWSNGDRYIGQFKAGQANGRGVMKYVDGKEEAGLWQNNELVN</sequence>